<proteinExistence type="predicted"/>
<dbReference type="GO" id="GO:0047499">
    <property type="term" value="F:calcium-independent phospholipase A2 activity"/>
    <property type="evidence" value="ECO:0007669"/>
    <property type="project" value="TreeGrafter"/>
</dbReference>
<keyword evidence="2" id="KW-0442">Lipid degradation</keyword>
<organism evidence="4 5">
    <name type="scientific">Serendipita vermifera MAFF 305830</name>
    <dbReference type="NCBI Taxonomy" id="933852"/>
    <lineage>
        <taxon>Eukaryota</taxon>
        <taxon>Fungi</taxon>
        <taxon>Dikarya</taxon>
        <taxon>Basidiomycota</taxon>
        <taxon>Agaricomycotina</taxon>
        <taxon>Agaricomycetes</taxon>
        <taxon>Sebacinales</taxon>
        <taxon>Serendipitaceae</taxon>
        <taxon>Serendipita</taxon>
    </lineage>
</organism>
<reference evidence="4 5" key="1">
    <citation type="submission" date="2014-04" db="EMBL/GenBank/DDBJ databases">
        <authorList>
            <consortium name="DOE Joint Genome Institute"/>
            <person name="Kuo A."/>
            <person name="Zuccaro A."/>
            <person name="Kohler A."/>
            <person name="Nagy L.G."/>
            <person name="Floudas D."/>
            <person name="Copeland A."/>
            <person name="Barry K.W."/>
            <person name="Cichocki N."/>
            <person name="Veneault-Fourrey C."/>
            <person name="LaButti K."/>
            <person name="Lindquist E.A."/>
            <person name="Lipzen A."/>
            <person name="Lundell T."/>
            <person name="Morin E."/>
            <person name="Murat C."/>
            <person name="Sun H."/>
            <person name="Tunlid A."/>
            <person name="Henrissat B."/>
            <person name="Grigoriev I.V."/>
            <person name="Hibbett D.S."/>
            <person name="Martin F."/>
            <person name="Nordberg H.P."/>
            <person name="Cantor M.N."/>
            <person name="Hua S.X."/>
        </authorList>
    </citation>
    <scope>NUCLEOTIDE SEQUENCE [LARGE SCALE GENOMIC DNA]</scope>
    <source>
        <strain evidence="4 5">MAFF 305830</strain>
    </source>
</reference>
<evidence type="ECO:0000256" key="1">
    <source>
        <dbReference type="ARBA" id="ARBA00022801"/>
    </source>
</evidence>
<evidence type="ECO:0000256" key="2">
    <source>
        <dbReference type="ARBA" id="ARBA00022963"/>
    </source>
</evidence>
<keyword evidence="5" id="KW-1185">Reference proteome</keyword>
<dbReference type="PANTHER" id="PTHR24185:SF1">
    <property type="entry name" value="CALCIUM-INDEPENDENT PHOSPHOLIPASE A2-GAMMA"/>
    <property type="match status" value="1"/>
</dbReference>
<keyword evidence="3" id="KW-0812">Transmembrane</keyword>
<gene>
    <name evidence="4" type="ORF">M408DRAFT_298151</name>
</gene>
<evidence type="ECO:0000313" key="4">
    <source>
        <dbReference type="EMBL" id="KIM22021.1"/>
    </source>
</evidence>
<protein>
    <submittedName>
        <fullName evidence="4">Uncharacterized protein</fullName>
    </submittedName>
</protein>
<dbReference type="EMBL" id="KN824366">
    <property type="protein sequence ID" value="KIM22021.1"/>
    <property type="molecule type" value="Genomic_DNA"/>
</dbReference>
<dbReference type="Proteomes" id="UP000054097">
    <property type="component" value="Unassembled WGS sequence"/>
</dbReference>
<keyword evidence="1" id="KW-0378">Hydrolase</keyword>
<sequence>MEGFLHPDGNGVRILSLDGGDTRCYSQLLILEELMHVLEHDHGRPVRPCEFFHFMTGVGAGGVIAILLGVLEMTTSEALEAFTGIYEKVFATDPCDDKLRSERLIMAIETYLKKQDVRNDTRLAGNIERDAGCRVYVFNHAPVMQRS</sequence>
<keyword evidence="2" id="KW-0443">Lipid metabolism</keyword>
<dbReference type="InterPro" id="IPR016035">
    <property type="entry name" value="Acyl_Trfase/lysoPLipase"/>
</dbReference>
<dbReference type="OrthoDB" id="630895at2759"/>
<dbReference type="HOGENOM" id="CLU_000288_144_4_1"/>
<name>A0A0C3ARX8_SERVB</name>
<dbReference type="GO" id="GO:0016020">
    <property type="term" value="C:membrane"/>
    <property type="evidence" value="ECO:0007669"/>
    <property type="project" value="TreeGrafter"/>
</dbReference>
<evidence type="ECO:0000256" key="3">
    <source>
        <dbReference type="SAM" id="Phobius"/>
    </source>
</evidence>
<dbReference type="STRING" id="933852.A0A0C3ARX8"/>
<dbReference type="Gene3D" id="3.40.1090.10">
    <property type="entry name" value="Cytosolic phospholipase A2 catalytic domain"/>
    <property type="match status" value="1"/>
</dbReference>
<dbReference type="AlphaFoldDB" id="A0A0C3ARX8"/>
<dbReference type="PANTHER" id="PTHR24185">
    <property type="entry name" value="CALCIUM-INDEPENDENT PHOSPHOLIPASE A2-GAMMA"/>
    <property type="match status" value="1"/>
</dbReference>
<dbReference type="SUPFAM" id="SSF52151">
    <property type="entry name" value="FabD/lysophospholipase-like"/>
    <property type="match status" value="1"/>
</dbReference>
<evidence type="ECO:0000313" key="5">
    <source>
        <dbReference type="Proteomes" id="UP000054097"/>
    </source>
</evidence>
<dbReference type="GO" id="GO:0016042">
    <property type="term" value="P:lipid catabolic process"/>
    <property type="evidence" value="ECO:0007669"/>
    <property type="project" value="UniProtKB-KW"/>
</dbReference>
<reference evidence="5" key="2">
    <citation type="submission" date="2015-01" db="EMBL/GenBank/DDBJ databases">
        <title>Evolutionary Origins and Diversification of the Mycorrhizal Mutualists.</title>
        <authorList>
            <consortium name="DOE Joint Genome Institute"/>
            <consortium name="Mycorrhizal Genomics Consortium"/>
            <person name="Kohler A."/>
            <person name="Kuo A."/>
            <person name="Nagy L.G."/>
            <person name="Floudas D."/>
            <person name="Copeland A."/>
            <person name="Barry K.W."/>
            <person name="Cichocki N."/>
            <person name="Veneault-Fourrey C."/>
            <person name="LaButti K."/>
            <person name="Lindquist E.A."/>
            <person name="Lipzen A."/>
            <person name="Lundell T."/>
            <person name="Morin E."/>
            <person name="Murat C."/>
            <person name="Riley R."/>
            <person name="Ohm R."/>
            <person name="Sun H."/>
            <person name="Tunlid A."/>
            <person name="Henrissat B."/>
            <person name="Grigoriev I.V."/>
            <person name="Hibbett D.S."/>
            <person name="Martin F."/>
        </authorList>
    </citation>
    <scope>NUCLEOTIDE SEQUENCE [LARGE SCALE GENOMIC DNA]</scope>
    <source>
        <strain evidence="5">MAFF 305830</strain>
    </source>
</reference>
<feature type="transmembrane region" description="Helical" evidence="3">
    <location>
        <begin position="51"/>
        <end position="71"/>
    </location>
</feature>
<dbReference type="GO" id="GO:0019369">
    <property type="term" value="P:arachidonate metabolic process"/>
    <property type="evidence" value="ECO:0007669"/>
    <property type="project" value="TreeGrafter"/>
</dbReference>
<keyword evidence="3" id="KW-0472">Membrane</keyword>
<keyword evidence="3" id="KW-1133">Transmembrane helix</keyword>
<accession>A0A0C3ARX8</accession>